<feature type="compositionally biased region" description="Polar residues" evidence="1">
    <location>
        <begin position="330"/>
        <end position="342"/>
    </location>
</feature>
<evidence type="ECO:0000313" key="2">
    <source>
        <dbReference type="EMBL" id="PIK35566.1"/>
    </source>
</evidence>
<dbReference type="EMBL" id="MRZV01001871">
    <property type="protein sequence ID" value="PIK35566.1"/>
    <property type="molecule type" value="Genomic_DNA"/>
</dbReference>
<name>A0A2G8JII6_STIJA</name>
<feature type="region of interest" description="Disordered" evidence="1">
    <location>
        <begin position="272"/>
        <end position="392"/>
    </location>
</feature>
<organism evidence="2 3">
    <name type="scientific">Stichopus japonicus</name>
    <name type="common">Sea cucumber</name>
    <dbReference type="NCBI Taxonomy" id="307972"/>
    <lineage>
        <taxon>Eukaryota</taxon>
        <taxon>Metazoa</taxon>
        <taxon>Echinodermata</taxon>
        <taxon>Eleutherozoa</taxon>
        <taxon>Echinozoa</taxon>
        <taxon>Holothuroidea</taxon>
        <taxon>Aspidochirotacea</taxon>
        <taxon>Aspidochirotida</taxon>
        <taxon>Stichopodidae</taxon>
        <taxon>Apostichopus</taxon>
    </lineage>
</organism>
<proteinExistence type="predicted"/>
<accession>A0A2G8JII6</accession>
<feature type="compositionally biased region" description="Polar residues" evidence="1">
    <location>
        <begin position="72"/>
        <end position="120"/>
    </location>
</feature>
<protein>
    <submittedName>
        <fullName evidence="2">Uncharacterized protein</fullName>
    </submittedName>
</protein>
<comment type="caution">
    <text evidence="2">The sequence shown here is derived from an EMBL/GenBank/DDBJ whole genome shotgun (WGS) entry which is preliminary data.</text>
</comment>
<keyword evidence="3" id="KW-1185">Reference proteome</keyword>
<feature type="compositionally biased region" description="Polar residues" evidence="1">
    <location>
        <begin position="172"/>
        <end position="183"/>
    </location>
</feature>
<sequence length="392" mass="42251">IVTFGDFDESFYQSFFVEESVSTKSLGRVEFPWDNQGNQEVPAKSTDLPNSNVTATQVSVGHLSVATEDYLSNNVPVPSSDIHSSNTNQPQATVSSVPNQDIPSAITTSGPFLHENSQYDVSIDPSLPPFDGSQRSNSLKRRNKKQRDPSYYDNFYNNPDLYQAKLGDNRRNAVNRQEGTQSGAHIPDGAGDGPSGPATGTLSSVEIPKQAAETAVRNPADSQPDSQHNIGNNNLENVQLDDRTTEPKSCLNIQIPNQRTANLSNFTFSTSSNFPVSRVPLTESEQPKLTTTTAASHPTEPVTPSSVVTERVAESPHEPPVNVASCENGRPQNVTAEVSQSAAPGHLASSDPKPEQGHEQTSTLKGNCKRRQVRIWSGAAGNSSTKAKPMGR</sequence>
<dbReference type="Proteomes" id="UP000230750">
    <property type="component" value="Unassembled WGS sequence"/>
</dbReference>
<reference evidence="2 3" key="1">
    <citation type="journal article" date="2017" name="PLoS Biol.">
        <title>The sea cucumber genome provides insights into morphological evolution and visceral regeneration.</title>
        <authorList>
            <person name="Zhang X."/>
            <person name="Sun L."/>
            <person name="Yuan J."/>
            <person name="Sun Y."/>
            <person name="Gao Y."/>
            <person name="Zhang L."/>
            <person name="Li S."/>
            <person name="Dai H."/>
            <person name="Hamel J.F."/>
            <person name="Liu C."/>
            <person name="Yu Y."/>
            <person name="Liu S."/>
            <person name="Lin W."/>
            <person name="Guo K."/>
            <person name="Jin S."/>
            <person name="Xu P."/>
            <person name="Storey K.B."/>
            <person name="Huan P."/>
            <person name="Zhang T."/>
            <person name="Zhou Y."/>
            <person name="Zhang J."/>
            <person name="Lin C."/>
            <person name="Li X."/>
            <person name="Xing L."/>
            <person name="Huo D."/>
            <person name="Sun M."/>
            <person name="Wang L."/>
            <person name="Mercier A."/>
            <person name="Li F."/>
            <person name="Yang H."/>
            <person name="Xiang J."/>
        </authorList>
    </citation>
    <scope>NUCLEOTIDE SEQUENCE [LARGE SCALE GENOMIC DNA]</scope>
    <source>
        <strain evidence="2">Shaxun</strain>
        <tissue evidence="2">Muscle</tissue>
    </source>
</reference>
<feature type="compositionally biased region" description="Polar residues" evidence="1">
    <location>
        <begin position="220"/>
        <end position="237"/>
    </location>
</feature>
<evidence type="ECO:0000256" key="1">
    <source>
        <dbReference type="SAM" id="MobiDB-lite"/>
    </source>
</evidence>
<feature type="region of interest" description="Disordered" evidence="1">
    <location>
        <begin position="72"/>
        <end position="245"/>
    </location>
</feature>
<dbReference type="AlphaFoldDB" id="A0A2G8JII6"/>
<gene>
    <name evidence="2" type="ORF">BSL78_27608</name>
</gene>
<feature type="non-terminal residue" evidence="2">
    <location>
        <position position="1"/>
    </location>
</feature>
<evidence type="ECO:0000313" key="3">
    <source>
        <dbReference type="Proteomes" id="UP000230750"/>
    </source>
</evidence>
<feature type="compositionally biased region" description="Polar residues" evidence="1">
    <location>
        <begin position="283"/>
        <end position="308"/>
    </location>
</feature>